<gene>
    <name evidence="1" type="ORF">DFK10_01055</name>
</gene>
<dbReference type="AlphaFoldDB" id="A0A2V1P7R3"/>
<dbReference type="OrthoDB" id="7834608at2"/>
<name>A0A2V1P7R3_9RHOB</name>
<evidence type="ECO:0008006" key="3">
    <source>
        <dbReference type="Google" id="ProtNLM"/>
    </source>
</evidence>
<evidence type="ECO:0000313" key="2">
    <source>
        <dbReference type="Proteomes" id="UP000245293"/>
    </source>
</evidence>
<sequence length="212" mass="23115">MRLVIGLFGLLVLTACGGVRDDLTVSPEPIGQFRLGHNIAVTPDPERGPFSRKATAEEWNAAMRQAVADRFNETRFPGDAYYHIGVAIEGYVLAAPGIPLVYSPKSVLIITVNFFEDATQTKLNEEPIQLTVFEPCCSIPFLGSGLSKSREEQLEGLAFNAARAIERTMRENAEWFGGTPEVLPEDETIVEGNVLVDDPDAILPDQSPPATN</sequence>
<dbReference type="EMBL" id="QETF01000001">
    <property type="protein sequence ID" value="PWG18539.1"/>
    <property type="molecule type" value="Genomic_DNA"/>
</dbReference>
<proteinExistence type="predicted"/>
<dbReference type="PROSITE" id="PS51257">
    <property type="entry name" value="PROKAR_LIPOPROTEIN"/>
    <property type="match status" value="1"/>
</dbReference>
<protein>
    <recommendedName>
        <fullName evidence="3">Lipoprotein</fullName>
    </recommendedName>
</protein>
<keyword evidence="2" id="KW-1185">Reference proteome</keyword>
<dbReference type="Proteomes" id="UP000245293">
    <property type="component" value="Unassembled WGS sequence"/>
</dbReference>
<dbReference type="RefSeq" id="WP_109385686.1">
    <property type="nucleotide sequence ID" value="NZ_QETF01000001.1"/>
</dbReference>
<accession>A0A2V1P7R3</accession>
<organism evidence="1 2">
    <name type="scientific">Salibaculum griseiflavum</name>
    <dbReference type="NCBI Taxonomy" id="1914409"/>
    <lineage>
        <taxon>Bacteria</taxon>
        <taxon>Pseudomonadati</taxon>
        <taxon>Pseudomonadota</taxon>
        <taxon>Alphaproteobacteria</taxon>
        <taxon>Rhodobacterales</taxon>
        <taxon>Roseobacteraceae</taxon>
        <taxon>Salibaculum</taxon>
    </lineage>
</organism>
<reference evidence="2" key="1">
    <citation type="submission" date="2018-05" db="EMBL/GenBank/DDBJ databases">
        <authorList>
            <person name="Du Z."/>
            <person name="Wang X."/>
        </authorList>
    </citation>
    <scope>NUCLEOTIDE SEQUENCE [LARGE SCALE GENOMIC DNA]</scope>
    <source>
        <strain evidence="2">WDS4C29</strain>
    </source>
</reference>
<evidence type="ECO:0000313" key="1">
    <source>
        <dbReference type="EMBL" id="PWG18539.1"/>
    </source>
</evidence>
<comment type="caution">
    <text evidence="1">The sequence shown here is derived from an EMBL/GenBank/DDBJ whole genome shotgun (WGS) entry which is preliminary data.</text>
</comment>